<evidence type="ECO:0000313" key="2">
    <source>
        <dbReference type="Proteomes" id="UP001158045"/>
    </source>
</evidence>
<dbReference type="EMBL" id="JARYZI010000011">
    <property type="protein sequence ID" value="MDH8679390.1"/>
    <property type="molecule type" value="Genomic_DNA"/>
</dbReference>
<gene>
    <name evidence="1" type="ORF">QE109_14625</name>
</gene>
<organism evidence="1 2">
    <name type="scientific">Fusibacter bizertensis</name>
    <dbReference type="NCBI Taxonomy" id="1488331"/>
    <lineage>
        <taxon>Bacteria</taxon>
        <taxon>Bacillati</taxon>
        <taxon>Bacillota</taxon>
        <taxon>Clostridia</taxon>
        <taxon>Eubacteriales</taxon>
        <taxon>Eubacteriales Family XII. Incertae Sedis</taxon>
        <taxon>Fusibacter</taxon>
    </lineage>
</organism>
<dbReference type="Proteomes" id="UP001158045">
    <property type="component" value="Unassembled WGS sequence"/>
</dbReference>
<dbReference type="SUPFAM" id="SSF53448">
    <property type="entry name" value="Nucleotide-diphospho-sugar transferases"/>
    <property type="match status" value="1"/>
</dbReference>
<accession>A0ABT6NGB3</accession>
<dbReference type="RefSeq" id="WP_281095286.1">
    <property type="nucleotide sequence ID" value="NZ_JARYZI010000011.1"/>
</dbReference>
<reference evidence="1 2" key="1">
    <citation type="submission" date="2023-04" db="EMBL/GenBank/DDBJ databases">
        <title>Fusibacter bizertensis strain WBS, isolated from littoral bottom sediments of the Arctic seas - biochemical and genomic analysis.</title>
        <authorList>
            <person name="Brioukhanov A.L."/>
        </authorList>
    </citation>
    <scope>NUCLEOTIDE SEQUENCE [LARGE SCALE GENOMIC DNA]</scope>
    <source>
        <strain evidence="1 2">WBS</strain>
    </source>
</reference>
<dbReference type="Gene3D" id="3.90.550.10">
    <property type="entry name" value="Spore Coat Polysaccharide Biosynthesis Protein SpsA, Chain A"/>
    <property type="match status" value="1"/>
</dbReference>
<proteinExistence type="predicted"/>
<evidence type="ECO:0000313" key="1">
    <source>
        <dbReference type="EMBL" id="MDH8679390.1"/>
    </source>
</evidence>
<sequence length="311" mass="35076">MNKPILVVMAAGMGSRYGGLKQIDPIGPCGEAILDYSIYDAIEAGFDTVVFVIKEAIKDIFMETVVKRLSSAPIEIRVAFQEVNNIPSKYTVPEERTKPWGTGHAVLSAKEAIGNSPFAVINSDDYYGKSAYKLIYSYLEDQRDHEKYNYCMVGYELSKTVTENGYVSRGICGIRGERYLETIVERTRIEKIKDGIHFTIDDGNSWISLPDETIVSMNLWGFTPSLIEEAELRFSSFLEQALLTNPLKAEFFLPTTVSELLKESKATVKVLTSTEKWYGVTYAEDKHTVKAFITSMIEEGHYPYSLWGKEN</sequence>
<protein>
    <submittedName>
        <fullName evidence="1">Sugar phosphate nucleotidyltransferase</fullName>
    </submittedName>
</protein>
<dbReference type="InterPro" id="IPR029044">
    <property type="entry name" value="Nucleotide-diphossugar_trans"/>
</dbReference>
<keyword evidence="2" id="KW-1185">Reference proteome</keyword>
<comment type="caution">
    <text evidence="1">The sequence shown here is derived from an EMBL/GenBank/DDBJ whole genome shotgun (WGS) entry which is preliminary data.</text>
</comment>
<name>A0ABT6NGB3_9FIRM</name>